<feature type="compositionally biased region" description="Low complexity" evidence="9">
    <location>
        <begin position="290"/>
        <end position="299"/>
    </location>
</feature>
<keyword evidence="6" id="KW-0406">Ion transport</keyword>
<comment type="subcellular location">
    <subcellularLocation>
        <location evidence="1">Membrane</location>
        <topology evidence="1">Multi-pass membrane protein</topology>
    </subcellularLocation>
</comment>
<evidence type="ECO:0000256" key="8">
    <source>
        <dbReference type="ARBA" id="ARBA00023303"/>
    </source>
</evidence>
<dbReference type="GO" id="GO:1904669">
    <property type="term" value="P:ATP export"/>
    <property type="evidence" value="ECO:0007669"/>
    <property type="project" value="UniProtKB-ARBA"/>
</dbReference>
<evidence type="ECO:0000256" key="6">
    <source>
        <dbReference type="ARBA" id="ARBA00023065"/>
    </source>
</evidence>
<accession>A0A3B1IQ48</accession>
<evidence type="ECO:0000256" key="10">
    <source>
        <dbReference type="SAM" id="Phobius"/>
    </source>
</evidence>
<reference evidence="11" key="4">
    <citation type="submission" date="2025-09" db="UniProtKB">
        <authorList>
            <consortium name="Ensembl"/>
        </authorList>
    </citation>
    <scope>IDENTIFICATION</scope>
</reference>
<dbReference type="Bgee" id="ENSAMXG00000036280">
    <property type="expression patterns" value="Expressed in pharyngeal gill and 12 other cell types or tissues"/>
</dbReference>
<organism evidence="11 12">
    <name type="scientific">Astyanax mexicanus</name>
    <name type="common">Blind cave fish</name>
    <name type="synonym">Astyanax fasciatus mexicanus</name>
    <dbReference type="NCBI Taxonomy" id="7994"/>
    <lineage>
        <taxon>Eukaryota</taxon>
        <taxon>Metazoa</taxon>
        <taxon>Chordata</taxon>
        <taxon>Craniata</taxon>
        <taxon>Vertebrata</taxon>
        <taxon>Euteleostomi</taxon>
        <taxon>Actinopterygii</taxon>
        <taxon>Neopterygii</taxon>
        <taxon>Teleostei</taxon>
        <taxon>Ostariophysi</taxon>
        <taxon>Characiformes</taxon>
        <taxon>Characoidei</taxon>
        <taxon>Acestrorhamphidae</taxon>
        <taxon>Acestrorhamphinae</taxon>
        <taxon>Astyanax</taxon>
    </lineage>
</organism>
<evidence type="ECO:0000313" key="11">
    <source>
        <dbReference type="Ensembl" id="ENSAMXP00000031595.1"/>
    </source>
</evidence>
<keyword evidence="3" id="KW-0813">Transport</keyword>
<name>A0A3B1IQ48_ASTMX</name>
<feature type="transmembrane region" description="Helical" evidence="10">
    <location>
        <begin position="141"/>
        <end position="166"/>
    </location>
</feature>
<feature type="compositionally biased region" description="Polar residues" evidence="9">
    <location>
        <begin position="277"/>
        <end position="289"/>
    </location>
</feature>
<comment type="similarity">
    <text evidence="2">Belongs to the CALHM family.</text>
</comment>
<proteinExistence type="inferred from homology"/>
<keyword evidence="12" id="KW-1185">Reference proteome</keyword>
<protein>
    <submittedName>
        <fullName evidence="11">Uncharacterized protein</fullName>
    </submittedName>
</protein>
<reference evidence="11" key="3">
    <citation type="submission" date="2025-08" db="UniProtKB">
        <authorList>
            <consortium name="Ensembl"/>
        </authorList>
    </citation>
    <scope>IDENTIFICATION</scope>
</reference>
<dbReference type="Ensembl" id="ENSAMXT00000036097.1">
    <property type="protein sequence ID" value="ENSAMXP00000031595.1"/>
    <property type="gene ID" value="ENSAMXG00000036280.1"/>
</dbReference>
<dbReference type="Proteomes" id="UP000018467">
    <property type="component" value="Unassembled WGS sequence"/>
</dbReference>
<dbReference type="PANTHER" id="PTHR32261">
    <property type="entry name" value="CALCIUM HOMEOSTASIS MODULATOR PROTEIN"/>
    <property type="match status" value="1"/>
</dbReference>
<dbReference type="GO" id="GO:0005886">
    <property type="term" value="C:plasma membrane"/>
    <property type="evidence" value="ECO:0007669"/>
    <property type="project" value="TreeGrafter"/>
</dbReference>
<sequence>MKHLDFSAKALKLLLSSAGGAFLVVICLVAFQFIFKLEFDCPCDPEENLWFCLVYIFLPFLIFVLIIIGADRIFCKVCSSRYYFICLKRLARALTVGVLWFVTALLDGDLIVCLMTTSKNITVRTEQPACKEKHTKCYRMCFLILIKLQKVSGLVVLAGVILIWAICSCCSKCKSHTYYSKTLYDEHLLEQNELLLEDKIKEKAKKMADRNAEENLEQLNLPADPEQPGTSEASQENPSHTANSENAGTSEASQENPTTTSYPDQQQTEHNQQQLQILTNNKPEHNSNNLLILTTTKLTQPATSSKS</sequence>
<evidence type="ECO:0000313" key="12">
    <source>
        <dbReference type="Proteomes" id="UP000018467"/>
    </source>
</evidence>
<evidence type="ECO:0000256" key="5">
    <source>
        <dbReference type="ARBA" id="ARBA00022989"/>
    </source>
</evidence>
<feature type="transmembrane region" description="Helical" evidence="10">
    <location>
        <begin position="13"/>
        <end position="37"/>
    </location>
</feature>
<dbReference type="InParanoid" id="A0A3B1IQ48"/>
<feature type="transmembrane region" description="Helical" evidence="10">
    <location>
        <begin position="90"/>
        <end position="114"/>
    </location>
</feature>
<dbReference type="AlphaFoldDB" id="A0A3B1IQ48"/>
<reference evidence="12" key="1">
    <citation type="submission" date="2013-03" db="EMBL/GenBank/DDBJ databases">
        <authorList>
            <person name="Jeffery W."/>
            <person name="Warren W."/>
            <person name="Wilson R.K."/>
        </authorList>
    </citation>
    <scope>NUCLEOTIDE SEQUENCE</scope>
    <source>
        <strain evidence="12">female</strain>
    </source>
</reference>
<evidence type="ECO:0000256" key="7">
    <source>
        <dbReference type="ARBA" id="ARBA00023136"/>
    </source>
</evidence>
<reference evidence="12" key="2">
    <citation type="journal article" date="2014" name="Nat. Commun.">
        <title>The cavefish genome reveals candidate genes for eye loss.</title>
        <authorList>
            <person name="McGaugh S.E."/>
            <person name="Gross J.B."/>
            <person name="Aken B."/>
            <person name="Blin M."/>
            <person name="Borowsky R."/>
            <person name="Chalopin D."/>
            <person name="Hinaux H."/>
            <person name="Jeffery W.R."/>
            <person name="Keene A."/>
            <person name="Ma L."/>
            <person name="Minx P."/>
            <person name="Murphy D."/>
            <person name="O'Quin K.E."/>
            <person name="Retaux S."/>
            <person name="Rohner N."/>
            <person name="Searle S.M."/>
            <person name="Stahl B.A."/>
            <person name="Tabin C."/>
            <person name="Volff J.N."/>
            <person name="Yoshizawa M."/>
            <person name="Warren W.C."/>
        </authorList>
    </citation>
    <scope>NUCLEOTIDE SEQUENCE [LARGE SCALE GENOMIC DNA]</scope>
    <source>
        <strain evidence="12">female</strain>
    </source>
</reference>
<feature type="compositionally biased region" description="Low complexity" evidence="9">
    <location>
        <begin position="265"/>
        <end position="276"/>
    </location>
</feature>
<keyword evidence="7 10" id="KW-0472">Membrane</keyword>
<dbReference type="GeneTree" id="ENSGT00940000182223"/>
<keyword evidence="8" id="KW-0407">Ion channel</keyword>
<feature type="region of interest" description="Disordered" evidence="9">
    <location>
        <begin position="206"/>
        <end position="307"/>
    </location>
</feature>
<keyword evidence="4 10" id="KW-0812">Transmembrane</keyword>
<evidence type="ECO:0000256" key="2">
    <source>
        <dbReference type="ARBA" id="ARBA00008497"/>
    </source>
</evidence>
<dbReference type="InterPro" id="IPR029569">
    <property type="entry name" value="CALHM"/>
</dbReference>
<evidence type="ECO:0000256" key="3">
    <source>
        <dbReference type="ARBA" id="ARBA00022448"/>
    </source>
</evidence>
<evidence type="ECO:0000256" key="4">
    <source>
        <dbReference type="ARBA" id="ARBA00022692"/>
    </source>
</evidence>
<feature type="transmembrane region" description="Helical" evidence="10">
    <location>
        <begin position="49"/>
        <end position="70"/>
    </location>
</feature>
<dbReference type="STRING" id="7994.ENSAMXP00000031595"/>
<evidence type="ECO:0000256" key="9">
    <source>
        <dbReference type="SAM" id="MobiDB-lite"/>
    </source>
</evidence>
<keyword evidence="5 10" id="KW-1133">Transmembrane helix</keyword>
<evidence type="ECO:0000256" key="1">
    <source>
        <dbReference type="ARBA" id="ARBA00004141"/>
    </source>
</evidence>
<dbReference type="GO" id="GO:0005261">
    <property type="term" value="F:monoatomic cation channel activity"/>
    <property type="evidence" value="ECO:0007669"/>
    <property type="project" value="TreeGrafter"/>
</dbReference>
<dbReference type="PANTHER" id="PTHR32261:SF1">
    <property type="entry name" value="CALCIUM HOMEOSTASIS MODULATOR PROTEIN"/>
    <property type="match status" value="1"/>
</dbReference>
<feature type="compositionally biased region" description="Polar residues" evidence="9">
    <location>
        <begin position="228"/>
        <end position="264"/>
    </location>
</feature>
<dbReference type="Pfam" id="PF14798">
    <property type="entry name" value="Ca_hom_mod"/>
    <property type="match status" value="1"/>
</dbReference>